<keyword evidence="3" id="KW-1185">Reference proteome</keyword>
<dbReference type="EMBL" id="DS148921">
    <property type="protein sequence ID" value="EAX65410.1"/>
    <property type="molecule type" value="Genomic_DNA"/>
</dbReference>
<feature type="non-terminal residue" evidence="2">
    <location>
        <position position="110"/>
    </location>
</feature>
<dbReference type="Proteomes" id="UP000001542">
    <property type="component" value="Unassembled WGS sequence"/>
</dbReference>
<accession>A2HYV7</accession>
<sequence length="110" mass="12266">MFSILLAQLSLSVSGKVVGDNSYMIYDKDGRENYEIIKEPYTKVRIDGVTKNIKEATDLGYSVEIYNDENSDYVIISQTITNKGSTEKKIDLCTALNLKDSIDNVEASSL</sequence>
<evidence type="ECO:0000313" key="2">
    <source>
        <dbReference type="EMBL" id="EAX65410.1"/>
    </source>
</evidence>
<dbReference type="VEuPathDB" id="TrichDB:TVAGG3_0398480"/>
<evidence type="ECO:0000256" key="1">
    <source>
        <dbReference type="SAM" id="SignalP"/>
    </source>
</evidence>
<dbReference type="InParanoid" id="A2HYV7"/>
<keyword evidence="1" id="KW-0732">Signal</keyword>
<feature type="chain" id="PRO_5002643778" description="DUF1093 domain-containing protein" evidence="1">
    <location>
        <begin position="20"/>
        <end position="110"/>
    </location>
</feature>
<name>A2HYV7_TRIV3</name>
<dbReference type="VEuPathDB" id="TrichDB:TVAG_521240"/>
<proteinExistence type="predicted"/>
<dbReference type="AlphaFoldDB" id="A2HYV7"/>
<reference evidence="2" key="2">
    <citation type="journal article" date="2007" name="Science">
        <title>Draft genome sequence of the sexually transmitted pathogen Trichomonas vaginalis.</title>
        <authorList>
            <person name="Carlton J.M."/>
            <person name="Hirt R.P."/>
            <person name="Silva J.C."/>
            <person name="Delcher A.L."/>
            <person name="Schatz M."/>
            <person name="Zhao Q."/>
            <person name="Wortman J.R."/>
            <person name="Bidwell S.L."/>
            <person name="Alsmark U.C.M."/>
            <person name="Besteiro S."/>
            <person name="Sicheritz-Ponten T."/>
            <person name="Noel C.J."/>
            <person name="Dacks J.B."/>
            <person name="Foster P.G."/>
            <person name="Simillion C."/>
            <person name="Van de Peer Y."/>
            <person name="Miranda-Saavedra D."/>
            <person name="Barton G.J."/>
            <person name="Westrop G.D."/>
            <person name="Mueller S."/>
            <person name="Dessi D."/>
            <person name="Fiori P.L."/>
            <person name="Ren Q."/>
            <person name="Paulsen I."/>
            <person name="Zhang H."/>
            <person name="Bastida-Corcuera F.D."/>
            <person name="Simoes-Barbosa A."/>
            <person name="Brown M.T."/>
            <person name="Hayes R.D."/>
            <person name="Mukherjee M."/>
            <person name="Okumura C.Y."/>
            <person name="Schneider R."/>
            <person name="Smith A.J."/>
            <person name="Vanacova S."/>
            <person name="Villalvazo M."/>
            <person name="Haas B.J."/>
            <person name="Pertea M."/>
            <person name="Feldblyum T.V."/>
            <person name="Utterback T.R."/>
            <person name="Shu C.L."/>
            <person name="Osoegawa K."/>
            <person name="de Jong P.J."/>
            <person name="Hrdy I."/>
            <person name="Horvathova L."/>
            <person name="Zubacova Z."/>
            <person name="Dolezal P."/>
            <person name="Malik S.B."/>
            <person name="Logsdon J.M. Jr."/>
            <person name="Henze K."/>
            <person name="Gupta A."/>
            <person name="Wang C.C."/>
            <person name="Dunne R.L."/>
            <person name="Upcroft J.A."/>
            <person name="Upcroft P."/>
            <person name="White O."/>
            <person name="Salzberg S.L."/>
            <person name="Tang P."/>
            <person name="Chiu C.-H."/>
            <person name="Lee Y.-S."/>
            <person name="Embley T.M."/>
            <person name="Coombs G.H."/>
            <person name="Mottram J.C."/>
            <person name="Tachezy J."/>
            <person name="Fraser-Liggett C.M."/>
            <person name="Johnson P.J."/>
        </authorList>
    </citation>
    <scope>NUCLEOTIDE SEQUENCE [LARGE SCALE GENOMIC DNA]</scope>
    <source>
        <strain evidence="2">G3</strain>
    </source>
</reference>
<organism evidence="2 3">
    <name type="scientific">Trichomonas vaginalis (strain ATCC PRA-98 / G3)</name>
    <dbReference type="NCBI Taxonomy" id="412133"/>
    <lineage>
        <taxon>Eukaryota</taxon>
        <taxon>Metamonada</taxon>
        <taxon>Parabasalia</taxon>
        <taxon>Trichomonadida</taxon>
        <taxon>Trichomonadidae</taxon>
        <taxon>Trichomonas</taxon>
    </lineage>
</organism>
<evidence type="ECO:0008006" key="4">
    <source>
        <dbReference type="Google" id="ProtNLM"/>
    </source>
</evidence>
<feature type="signal peptide" evidence="1">
    <location>
        <begin position="1"/>
        <end position="19"/>
    </location>
</feature>
<gene>
    <name evidence="2" type="ORF">TVAG_521240</name>
</gene>
<evidence type="ECO:0000313" key="3">
    <source>
        <dbReference type="Proteomes" id="UP000001542"/>
    </source>
</evidence>
<reference evidence="2" key="1">
    <citation type="submission" date="2006-10" db="EMBL/GenBank/DDBJ databases">
        <authorList>
            <person name="Amadeo P."/>
            <person name="Zhao Q."/>
            <person name="Wortman J."/>
            <person name="Fraser-Liggett C."/>
            <person name="Carlton J."/>
        </authorList>
    </citation>
    <scope>NUCLEOTIDE SEQUENCE</scope>
    <source>
        <strain evidence="2">G3</strain>
    </source>
</reference>
<protein>
    <recommendedName>
        <fullName evidence="4">DUF1093 domain-containing protein</fullName>
    </recommendedName>
</protein>